<feature type="transmembrane region" description="Helical" evidence="8">
    <location>
        <begin position="163"/>
        <end position="183"/>
    </location>
</feature>
<evidence type="ECO:0000256" key="6">
    <source>
        <dbReference type="ARBA" id="ARBA00023170"/>
    </source>
</evidence>
<feature type="transmembrane region" description="Helical" evidence="8">
    <location>
        <begin position="69"/>
        <end position="91"/>
    </location>
</feature>
<evidence type="ECO:0000313" key="9">
    <source>
        <dbReference type="EMBL" id="CAL7939571.1"/>
    </source>
</evidence>
<evidence type="ECO:0000256" key="7">
    <source>
        <dbReference type="ARBA" id="ARBA00023224"/>
    </source>
</evidence>
<feature type="transmembrane region" description="Helical" evidence="8">
    <location>
        <begin position="265"/>
        <end position="284"/>
    </location>
</feature>
<feature type="transmembrane region" description="Helical" evidence="8">
    <location>
        <begin position="370"/>
        <end position="391"/>
    </location>
</feature>
<protein>
    <recommendedName>
        <fullName evidence="8">Gustatory receptor</fullName>
    </recommendedName>
</protein>
<reference evidence="9 10" key="1">
    <citation type="submission" date="2024-08" db="EMBL/GenBank/DDBJ databases">
        <authorList>
            <person name="Will J Nash"/>
            <person name="Angela Man"/>
            <person name="Seanna McTaggart"/>
            <person name="Kendall Baker"/>
            <person name="Tom Barker"/>
            <person name="Leah Catchpole"/>
            <person name="Alex Durrant"/>
            <person name="Karim Gharbi"/>
            <person name="Naomi Irish"/>
            <person name="Gemy Kaithakottil"/>
            <person name="Debby Ku"/>
            <person name="Aaliyah Providence"/>
            <person name="Felix Shaw"/>
            <person name="David Swarbreck"/>
            <person name="Chris Watkins"/>
            <person name="Ann M. McCartney"/>
            <person name="Giulio Formenti"/>
            <person name="Alice Mouton"/>
            <person name="Noel Vella"/>
            <person name="Bjorn M von Reumont"/>
            <person name="Adriana Vella"/>
            <person name="Wilfried Haerty"/>
        </authorList>
    </citation>
    <scope>NUCLEOTIDE SEQUENCE [LARGE SCALE GENOMIC DNA]</scope>
</reference>
<keyword evidence="4 8" id="KW-1133">Transmembrane helix</keyword>
<name>A0ABP1NJ53_XYLVO</name>
<evidence type="ECO:0000256" key="2">
    <source>
        <dbReference type="ARBA" id="ARBA00022475"/>
    </source>
</evidence>
<keyword evidence="5 8" id="KW-0472">Membrane</keyword>
<evidence type="ECO:0000256" key="4">
    <source>
        <dbReference type="ARBA" id="ARBA00022989"/>
    </source>
</evidence>
<dbReference type="EMBL" id="CAXAJV020001290">
    <property type="protein sequence ID" value="CAL7939571.1"/>
    <property type="molecule type" value="Genomic_DNA"/>
</dbReference>
<keyword evidence="7 8" id="KW-0807">Transducer</keyword>
<accession>A0ABP1NJ53</accession>
<keyword evidence="10" id="KW-1185">Reference proteome</keyword>
<feature type="transmembrane region" description="Helical" evidence="8">
    <location>
        <begin position="127"/>
        <end position="151"/>
    </location>
</feature>
<comment type="similarity">
    <text evidence="8">Belongs to the insect chemoreceptor superfamily. Gustatory receptor (GR) family.</text>
</comment>
<dbReference type="Proteomes" id="UP001642520">
    <property type="component" value="Unassembled WGS sequence"/>
</dbReference>
<comment type="caution">
    <text evidence="9">The sequence shown here is derived from an EMBL/GenBank/DDBJ whole genome shotgun (WGS) entry which is preliminary data.</text>
</comment>
<comment type="subcellular location">
    <subcellularLocation>
        <location evidence="1 8">Cell membrane</location>
        <topology evidence="1 8">Multi-pass membrane protein</topology>
    </subcellularLocation>
</comment>
<dbReference type="InterPro" id="IPR013604">
    <property type="entry name" value="7TM_chemorcpt"/>
</dbReference>
<comment type="caution">
    <text evidence="8">Lacks conserved residue(s) required for the propagation of feature annotation.</text>
</comment>
<comment type="function">
    <text evidence="8">Gustatory receptor which mediates acceptance or avoidance behavior, depending on its substrates.</text>
</comment>
<dbReference type="PANTHER" id="PTHR21143:SF104">
    <property type="entry name" value="GUSTATORY RECEPTOR 8A-RELATED"/>
    <property type="match status" value="1"/>
</dbReference>
<keyword evidence="3 8" id="KW-0812">Transmembrane</keyword>
<evidence type="ECO:0000256" key="5">
    <source>
        <dbReference type="ARBA" id="ARBA00023136"/>
    </source>
</evidence>
<gene>
    <name evidence="9" type="ORF">XYLVIOL_LOCUS3975</name>
</gene>
<keyword evidence="2 8" id="KW-1003">Cell membrane</keyword>
<dbReference type="Pfam" id="PF08395">
    <property type="entry name" value="7tm_7"/>
    <property type="match status" value="1"/>
</dbReference>
<evidence type="ECO:0000256" key="8">
    <source>
        <dbReference type="RuleBase" id="RU363108"/>
    </source>
</evidence>
<dbReference type="PANTHER" id="PTHR21143">
    <property type="entry name" value="INVERTEBRATE GUSTATORY RECEPTOR"/>
    <property type="match status" value="1"/>
</dbReference>
<keyword evidence="6 8" id="KW-0675">Receptor</keyword>
<organism evidence="9 10">
    <name type="scientific">Xylocopa violacea</name>
    <name type="common">Violet carpenter bee</name>
    <name type="synonym">Apis violacea</name>
    <dbReference type="NCBI Taxonomy" id="135666"/>
    <lineage>
        <taxon>Eukaryota</taxon>
        <taxon>Metazoa</taxon>
        <taxon>Ecdysozoa</taxon>
        <taxon>Arthropoda</taxon>
        <taxon>Hexapoda</taxon>
        <taxon>Insecta</taxon>
        <taxon>Pterygota</taxon>
        <taxon>Neoptera</taxon>
        <taxon>Endopterygota</taxon>
        <taxon>Hymenoptera</taxon>
        <taxon>Apocrita</taxon>
        <taxon>Aculeata</taxon>
        <taxon>Apoidea</taxon>
        <taxon>Anthophila</taxon>
        <taxon>Apidae</taxon>
        <taxon>Xylocopa</taxon>
        <taxon>Xylocopa</taxon>
    </lineage>
</organism>
<proteinExistence type="inferred from homology"/>
<evidence type="ECO:0000313" key="10">
    <source>
        <dbReference type="Proteomes" id="UP001642520"/>
    </source>
</evidence>
<evidence type="ECO:0000256" key="1">
    <source>
        <dbReference type="ARBA" id="ARBA00004651"/>
    </source>
</evidence>
<sequence>MMANSYEEATALITVTNYLSGLRIYPDRRESKCKFICYLIYNISMVILFSSIILWNQMLAINKQFTLEILLYTILTTTVIYEYALIVLIGLHRSKDALALVKRINAVDEKLTKLGARIEYRSLLRHVIISGCYWSLGMVILLAAFSAFMLINKINLSEFLSATTYFCIINIGSVVLYDFRIVVRWLGERFKQTNELLTACILENHQTKAENDRSSQCSIDTINVQSLEQDSQAAAKIYLIHEIRLVHLQLCCVSKMLNRLFETQILSHVFMILIYTTITFYYAYMELIRKPGTIWKWSVISFYILDAIIHSVKLVVVSYNCEYTTSQINKVIKIIHASTLYEKSNDIKDEVIQFSLQISCMRVGRLQSLWLNYGFICQCVGTMLTNVIVMIQWSDEIIMQRKGMVANEANHA</sequence>
<feature type="transmembrane region" description="Helical" evidence="8">
    <location>
        <begin position="35"/>
        <end position="57"/>
    </location>
</feature>
<evidence type="ECO:0000256" key="3">
    <source>
        <dbReference type="ARBA" id="ARBA00022692"/>
    </source>
</evidence>